<dbReference type="GO" id="GO:0032259">
    <property type="term" value="P:methylation"/>
    <property type="evidence" value="ECO:0007669"/>
    <property type="project" value="UniProtKB-KW"/>
</dbReference>
<accession>A0A316FZY5</accession>
<dbReference type="OrthoDB" id="9798496at2"/>
<dbReference type="SUPFAM" id="SSF53335">
    <property type="entry name" value="S-adenosyl-L-methionine-dependent methyltransferases"/>
    <property type="match status" value="1"/>
</dbReference>
<dbReference type="PANTHER" id="PTHR11579:SF18">
    <property type="entry name" value="PROTEIN-L-ISOASPARTATE O-METHYLTRANSFERASE"/>
    <property type="match status" value="1"/>
</dbReference>
<evidence type="ECO:0000313" key="4">
    <source>
        <dbReference type="EMBL" id="PWK53110.1"/>
    </source>
</evidence>
<keyword evidence="4" id="KW-0808">Transferase</keyword>
<sequence length="217" mass="23267">MTDFARRRTTMVDTQVRPSDVTRFPIIEAMLSVPREDFVPLERREAAYAGEHVDLGRGRVVLDPRTLAKMLDAADIQSDEIVLDVGAGLGYSSALAARLAEAVIALEEDKALAAEAERALSSAGADNVAVVEGPLAEGAAKHGPYDVILLEGAVEHMPDSLVDQLKEGGRLVAIFAEGALGVVRVGYRIDGRVNWRYAFNAGAPVLPGFEARRAFVL</sequence>
<evidence type="ECO:0000313" key="5">
    <source>
        <dbReference type="Proteomes" id="UP000245390"/>
    </source>
</evidence>
<comment type="similarity">
    <text evidence="1">Belongs to the methyltransferase superfamily. L-isoaspartyl/D-aspartyl protein methyltransferase family.</text>
</comment>
<evidence type="ECO:0000256" key="2">
    <source>
        <dbReference type="ARBA" id="ARBA00013346"/>
    </source>
</evidence>
<dbReference type="AlphaFoldDB" id="A0A316FZY5"/>
<dbReference type="InterPro" id="IPR029063">
    <property type="entry name" value="SAM-dependent_MTases_sf"/>
</dbReference>
<evidence type="ECO:0000256" key="1">
    <source>
        <dbReference type="ARBA" id="ARBA00005369"/>
    </source>
</evidence>
<dbReference type="GO" id="GO:0005737">
    <property type="term" value="C:cytoplasm"/>
    <property type="evidence" value="ECO:0007669"/>
    <property type="project" value="TreeGrafter"/>
</dbReference>
<dbReference type="GO" id="GO:0004719">
    <property type="term" value="F:protein-L-isoaspartate (D-aspartate) O-methyltransferase activity"/>
    <property type="evidence" value="ECO:0007669"/>
    <property type="project" value="InterPro"/>
</dbReference>
<name>A0A316FZY5_9RHOB</name>
<dbReference type="RefSeq" id="WP_109761074.1">
    <property type="nucleotide sequence ID" value="NZ_CP034588.1"/>
</dbReference>
<dbReference type="InterPro" id="IPR000682">
    <property type="entry name" value="PCMT"/>
</dbReference>
<dbReference type="PANTHER" id="PTHR11579">
    <property type="entry name" value="PROTEIN-L-ISOASPARTATE O-METHYLTRANSFERASE"/>
    <property type="match status" value="1"/>
</dbReference>
<protein>
    <recommendedName>
        <fullName evidence="2">Protein-L-isoaspartate O-methyltransferase</fullName>
    </recommendedName>
    <alternativeName>
        <fullName evidence="3">Protein L-isoaspartyl methyltransferase</fullName>
    </alternativeName>
</protein>
<proteinExistence type="inferred from homology"/>
<keyword evidence="4" id="KW-0489">Methyltransferase</keyword>
<dbReference type="EMBL" id="QGGV01000014">
    <property type="protein sequence ID" value="PWK53110.1"/>
    <property type="molecule type" value="Genomic_DNA"/>
</dbReference>
<dbReference type="Gene3D" id="3.40.50.150">
    <property type="entry name" value="Vaccinia Virus protein VP39"/>
    <property type="match status" value="1"/>
</dbReference>
<dbReference type="Proteomes" id="UP000245390">
    <property type="component" value="Unassembled WGS sequence"/>
</dbReference>
<evidence type="ECO:0000256" key="3">
    <source>
        <dbReference type="ARBA" id="ARBA00030757"/>
    </source>
</evidence>
<keyword evidence="5" id="KW-1185">Reference proteome</keyword>
<comment type="caution">
    <text evidence="4">The sequence shown here is derived from an EMBL/GenBank/DDBJ whole genome shotgun (WGS) entry which is preliminary data.</text>
</comment>
<reference evidence="4 5" key="1">
    <citation type="submission" date="2018-05" db="EMBL/GenBank/DDBJ databases">
        <title>Genomic Encyclopedia of Type Strains, Phase IV (KMG-IV): sequencing the most valuable type-strain genomes for metagenomic binning, comparative biology and taxonomic classification.</title>
        <authorList>
            <person name="Goeker M."/>
        </authorList>
    </citation>
    <scope>NUCLEOTIDE SEQUENCE [LARGE SCALE GENOMIC DNA]</scope>
    <source>
        <strain evidence="4 5">DSM 103371</strain>
    </source>
</reference>
<organism evidence="4 5">
    <name type="scientific">Silicimonas algicola</name>
    <dbReference type="NCBI Taxonomy" id="1826607"/>
    <lineage>
        <taxon>Bacteria</taxon>
        <taxon>Pseudomonadati</taxon>
        <taxon>Pseudomonadota</taxon>
        <taxon>Alphaproteobacteria</taxon>
        <taxon>Rhodobacterales</taxon>
        <taxon>Paracoccaceae</taxon>
    </lineage>
</organism>
<dbReference type="KEGG" id="salo:EF888_06240"/>
<gene>
    <name evidence="4" type="ORF">C8D95_11412</name>
</gene>
<dbReference type="CDD" id="cd02440">
    <property type="entry name" value="AdoMet_MTases"/>
    <property type="match status" value="1"/>
</dbReference>
<dbReference type="Pfam" id="PF01135">
    <property type="entry name" value="PCMT"/>
    <property type="match status" value="1"/>
</dbReference>